<evidence type="ECO:0000259" key="2">
    <source>
        <dbReference type="SMART" id="SM00743"/>
    </source>
</evidence>
<dbReference type="PANTHER" id="PTHR36805:SF7">
    <property type="entry name" value="AGENET DOMAIN-CONTAINING PROTEIN"/>
    <property type="match status" value="1"/>
</dbReference>
<accession>A0A9P1EGG7</accession>
<dbReference type="Pfam" id="PF05641">
    <property type="entry name" value="Agenet"/>
    <property type="match status" value="1"/>
</dbReference>
<dbReference type="AlphaFoldDB" id="A0A9P1EGG7"/>
<dbReference type="InterPro" id="IPR008395">
    <property type="entry name" value="Agenet-like_dom"/>
</dbReference>
<sequence length="329" mass="37584">MDFHLPFEVGQSAEAKSFQQGYRGAWFRCKIREIKQSHGHWNALLEYFDFPDEKLTGLRLYQRPPSGAKSKSSTRQLMLRPSYPPIIRESEIAKESLRTEVRVIIQGAWQVGDLVDWWSSGCYWSGKLTKLINNVKARIELFPRPVGEGTSYEVHVKDLRPSLDWSPELGWTLPTSLDGKNVHPRAQLIQPINREIYHDEDEVSMDLGGHCDVHRSSETEKEMRSTLESDTHICEDSGNRESSDAATQVDGQTDEDLYYATCPLNKFKTSGGVRLNSMRSDTLEAAVTDLEELRNKIKWLKQILESGKPQSNAHDSWEFVEQRASSTPK</sequence>
<evidence type="ECO:0000313" key="3">
    <source>
        <dbReference type="EMBL" id="CAH9103949.1"/>
    </source>
</evidence>
<evidence type="ECO:0000256" key="1">
    <source>
        <dbReference type="SAM" id="MobiDB-lite"/>
    </source>
</evidence>
<protein>
    <recommendedName>
        <fullName evidence="2">Agenet domain-containing protein</fullName>
    </recommendedName>
</protein>
<keyword evidence="4" id="KW-1185">Reference proteome</keyword>
<dbReference type="PANTHER" id="PTHR36805">
    <property type="entry name" value="AGENET DOMAIN-CONTAINING PROTEIN"/>
    <property type="match status" value="1"/>
</dbReference>
<gene>
    <name evidence="3" type="ORF">CEURO_LOCUS16350</name>
</gene>
<evidence type="ECO:0000313" key="4">
    <source>
        <dbReference type="Proteomes" id="UP001152484"/>
    </source>
</evidence>
<dbReference type="SMART" id="SM00743">
    <property type="entry name" value="Agenet"/>
    <property type="match status" value="1"/>
</dbReference>
<feature type="region of interest" description="Disordered" evidence="1">
    <location>
        <begin position="306"/>
        <end position="329"/>
    </location>
</feature>
<feature type="domain" description="Agenet" evidence="2">
    <location>
        <begin position="107"/>
        <end position="167"/>
    </location>
</feature>
<dbReference type="OrthoDB" id="1894168at2759"/>
<name>A0A9P1EGG7_CUSEU</name>
<dbReference type="EMBL" id="CAMAPE010000045">
    <property type="protein sequence ID" value="CAH9103949.1"/>
    <property type="molecule type" value="Genomic_DNA"/>
</dbReference>
<dbReference type="Proteomes" id="UP001152484">
    <property type="component" value="Unassembled WGS sequence"/>
</dbReference>
<dbReference type="InterPro" id="IPR014002">
    <property type="entry name" value="Agenet_dom_plant"/>
</dbReference>
<comment type="caution">
    <text evidence="3">The sequence shown here is derived from an EMBL/GenBank/DDBJ whole genome shotgun (WGS) entry which is preliminary data.</text>
</comment>
<organism evidence="3 4">
    <name type="scientific">Cuscuta europaea</name>
    <name type="common">European dodder</name>
    <dbReference type="NCBI Taxonomy" id="41803"/>
    <lineage>
        <taxon>Eukaryota</taxon>
        <taxon>Viridiplantae</taxon>
        <taxon>Streptophyta</taxon>
        <taxon>Embryophyta</taxon>
        <taxon>Tracheophyta</taxon>
        <taxon>Spermatophyta</taxon>
        <taxon>Magnoliopsida</taxon>
        <taxon>eudicotyledons</taxon>
        <taxon>Gunneridae</taxon>
        <taxon>Pentapetalae</taxon>
        <taxon>asterids</taxon>
        <taxon>lamiids</taxon>
        <taxon>Solanales</taxon>
        <taxon>Convolvulaceae</taxon>
        <taxon>Cuscuteae</taxon>
        <taxon>Cuscuta</taxon>
        <taxon>Cuscuta subgen. Cuscuta</taxon>
    </lineage>
</organism>
<reference evidence="3" key="1">
    <citation type="submission" date="2022-07" db="EMBL/GenBank/DDBJ databases">
        <authorList>
            <person name="Macas J."/>
            <person name="Novak P."/>
            <person name="Neumann P."/>
        </authorList>
    </citation>
    <scope>NUCLEOTIDE SEQUENCE</scope>
</reference>
<proteinExistence type="predicted"/>